<evidence type="ECO:0000313" key="1">
    <source>
        <dbReference type="EMBL" id="CAK51370.1"/>
    </source>
</evidence>
<protein>
    <submittedName>
        <fullName evidence="1">Uncharacterized protein</fullName>
    </submittedName>
</protein>
<dbReference type="Proteomes" id="UP000243681">
    <property type="component" value="Chromosome 1"/>
</dbReference>
<evidence type="ECO:0000313" key="2">
    <source>
        <dbReference type="Proteomes" id="UP000243681"/>
    </source>
</evidence>
<accession>C8TDN4</accession>
<gene>
    <name evidence="1" type="ORF">e1012e08.tmp0361</name>
</gene>
<organism evidence="1 2">
    <name type="scientific">Eimeria tenella</name>
    <name type="common">Coccidian parasite</name>
    <dbReference type="NCBI Taxonomy" id="5802"/>
    <lineage>
        <taxon>Eukaryota</taxon>
        <taxon>Sar</taxon>
        <taxon>Alveolata</taxon>
        <taxon>Apicomplexa</taxon>
        <taxon>Conoidasida</taxon>
        <taxon>Coccidia</taxon>
        <taxon>Eucoccidiorida</taxon>
        <taxon>Eimeriorina</taxon>
        <taxon>Eimeriidae</taxon>
        <taxon>Eimeria</taxon>
    </lineage>
</organism>
<name>C8TDN4_EIMTE</name>
<dbReference type="EMBL" id="AM269894">
    <property type="protein sequence ID" value="CAK51370.1"/>
    <property type="molecule type" value="Genomic_DNA"/>
</dbReference>
<dbReference type="AlphaFoldDB" id="C8TDN4"/>
<sequence length="101" mass="11304">MANKFGSNMMKQNTISKNDGAIRTGMLPRYAVSVGSNKPPFINGIEMTKRFSRAITEPKRSISNSPKNEVYDLHALPTCMFRYTEDIVLNNIFGNSLLSTN</sequence>
<reference evidence="1 2" key="1">
    <citation type="journal article" date="2007" name="Genome Res.">
        <title>Sequencing and analysis of chromosome 1 of Eimeria tenella reveals a unique segmental organization.</title>
        <authorList>
            <person name="Ling K.H."/>
            <person name="Rajandream M.A."/>
            <person name="Rivailler P."/>
            <person name="Ivens A."/>
            <person name="Yap S.J."/>
            <person name="Madeira A.M.B.N."/>
            <person name="Mungall K."/>
            <person name="Billington K."/>
            <person name="Yee W.Y."/>
            <person name="Bankier A.T."/>
            <person name="Carroll F."/>
            <person name="Durham A.M."/>
            <person name="Peters N."/>
            <person name="Loo S.S."/>
            <person name="Mat-Isa M.N."/>
            <person name="Novaes J."/>
            <person name="Quail M."/>
            <person name="Rosli R."/>
            <person name="Shamsudin M.N."/>
            <person name="Sobreira T.J.P."/>
            <person name="Tivey A.R."/>
            <person name="Wai S.F."/>
            <person name="White S."/>
            <person name="Wu X."/>
            <person name="Kerhornou A.X."/>
            <person name="Blake D."/>
            <person name="Mohamed R."/>
            <person name="Shirley M."/>
            <person name="Gruber A."/>
            <person name="Berriman M."/>
            <person name="Tomley F."/>
            <person name="Dear P.H."/>
            <person name="Wan K.L."/>
        </authorList>
    </citation>
    <scope>NUCLEOTIDE SEQUENCE [LARGE SCALE GENOMIC DNA]</scope>
    <source>
        <strain evidence="1 2">Houghton</strain>
    </source>
</reference>
<proteinExistence type="predicted"/>